<evidence type="ECO:0000313" key="3">
    <source>
        <dbReference type="EMBL" id="PVH15857.1"/>
    </source>
</evidence>
<evidence type="ECO:0000313" key="4">
    <source>
        <dbReference type="Proteomes" id="UP000244406"/>
    </source>
</evidence>
<feature type="domain" description="Nab2 type CCCH zinc finger 4" evidence="2">
    <location>
        <begin position="609"/>
        <end position="637"/>
    </location>
</feature>
<feature type="compositionally biased region" description="Basic and acidic residues" evidence="1">
    <location>
        <begin position="335"/>
        <end position="347"/>
    </location>
</feature>
<feature type="compositionally biased region" description="Basic residues" evidence="1">
    <location>
        <begin position="348"/>
        <end position="361"/>
    </location>
</feature>
<dbReference type="InterPro" id="IPR049017">
    <property type="entry name" value="Nab2_Znf4"/>
</dbReference>
<keyword evidence="4" id="KW-1185">Reference proteome</keyword>
<dbReference type="RefSeq" id="XP_025336797.1">
    <property type="nucleotide sequence ID" value="XM_025482179.1"/>
</dbReference>
<dbReference type="Pfam" id="PF21803">
    <property type="entry name" value="Nab2-zf4"/>
    <property type="match status" value="1"/>
</dbReference>
<proteinExistence type="predicted"/>
<gene>
    <name evidence="3" type="ORF">CXQ87_003713</name>
</gene>
<dbReference type="GeneID" id="37003713"/>
<protein>
    <recommendedName>
        <fullName evidence="2">Nab2 type CCCH zinc finger 4 domain-containing protein</fullName>
    </recommendedName>
</protein>
<feature type="compositionally biased region" description="Basic and acidic residues" evidence="1">
    <location>
        <begin position="362"/>
        <end position="372"/>
    </location>
</feature>
<sequence>MSINLKKLESGIPMELWYGSEFEDYTKNRLPKLEPLEEARSVEDSFMDATDRKRIRQKKPLIDVELIGASNYRDWDAQFRNWLDKQDQCARHFEGGLISEKHIDPSVMQHYKHYDVEGFQELVRDIDLALVAFLTTSLSKEHFPQECKSRQKYHKLRNQIDEHCLMRAVTYWPKKDRGQMWIDTTIDEALPTPYSKHTFLWSTWHDYHIVNDKRLFWWFRETDPEKEASEGRPGVCGIGAIKVRFDTGSPFILPNVAYVPGSDLIYSEMAARSVGRSITLTSNLSWNRRQVGRISPRPQLDLGILSMDFLPVETAICKIEAQLESLKAEERKASIGVKTDDSEDMGKKREKTSKKPVKKVAPKTEETDGVKQEDDEDEEQEEDGDNGEEEEDDDEDDEHDEDDEEWPIAQQLTPLLITELTTKYNIPDDAKDVAEYIIMLIGNGRPANEIVAETKEIVSIPIDETFIGTVFAEIGRLETLASQSQEDTSMAVEEKKPRGRNVKFQKGVEARGKFGALTKPRVTRAGITKGAIGKPAVGKASKDFVAKSHGRKEIPTKPKGQHIQEKKLLEQIQQHMPSLLANHGPEVESCKYGHVCSKEMCPFGHPTPANKDARNTTPRWCKFNKKCTNKNCVYAHSSPNYSNQYTPAKRQATTLEQCKFNNSCTNKGCHRRHATSLVACQRGNDCKLPFCTYNHIIDEECRHKNECANKVCYFKHPDAREVGFLKQNTGGSEPTNERAFAVPEDQVMEQAVQ</sequence>
<evidence type="ECO:0000256" key="1">
    <source>
        <dbReference type="SAM" id="MobiDB-lite"/>
    </source>
</evidence>
<organism evidence="3 4">
    <name type="scientific">Candidozyma duobushaemuli</name>
    <dbReference type="NCBI Taxonomy" id="1231522"/>
    <lineage>
        <taxon>Eukaryota</taxon>
        <taxon>Fungi</taxon>
        <taxon>Dikarya</taxon>
        <taxon>Ascomycota</taxon>
        <taxon>Saccharomycotina</taxon>
        <taxon>Pichiomycetes</taxon>
        <taxon>Metschnikowiaceae</taxon>
        <taxon>Candidozyma</taxon>
    </lineage>
</organism>
<dbReference type="EMBL" id="PKFP01000004">
    <property type="protein sequence ID" value="PVH15857.1"/>
    <property type="molecule type" value="Genomic_DNA"/>
</dbReference>
<evidence type="ECO:0000259" key="2">
    <source>
        <dbReference type="Pfam" id="PF21803"/>
    </source>
</evidence>
<accession>A0A2V1ABX4</accession>
<feature type="region of interest" description="Disordered" evidence="1">
    <location>
        <begin position="335"/>
        <end position="411"/>
    </location>
</feature>
<dbReference type="InterPro" id="IPR043094">
    <property type="entry name" value="Nab2/ZC3H14_N_sf"/>
</dbReference>
<dbReference type="Gene3D" id="1.10.340.40">
    <property type="entry name" value="Nuclear abundant poly(A) RNA-bind protein 2, N-terminal domain"/>
    <property type="match status" value="1"/>
</dbReference>
<dbReference type="Gene3D" id="4.10.1000.40">
    <property type="match status" value="2"/>
</dbReference>
<dbReference type="VEuPathDB" id="FungiDB:CXQ87_003713"/>
<comment type="caution">
    <text evidence="3">The sequence shown here is derived from an EMBL/GenBank/DDBJ whole genome shotgun (WGS) entry which is preliminary data.</text>
</comment>
<feature type="compositionally biased region" description="Acidic residues" evidence="1">
    <location>
        <begin position="373"/>
        <end position="406"/>
    </location>
</feature>
<reference evidence="3 4" key="1">
    <citation type="submission" date="2017-12" db="EMBL/GenBank/DDBJ databases">
        <title>Genome Sequence of the Amphotericin B-resistant Candida duobushaemulonii strain, B09383.</title>
        <authorList>
            <person name="Chow N.A."/>
            <person name="Gade L."/>
            <person name="Batra D."/>
            <person name="Rowe L.A."/>
            <person name="Loparev V.N."/>
            <person name="Litvintseva A.P."/>
        </authorList>
    </citation>
    <scope>NUCLEOTIDE SEQUENCE [LARGE SCALE GENOMIC DNA]</scope>
    <source>
        <strain evidence="3 4">B09383</strain>
    </source>
</reference>
<name>A0A2V1ABX4_9ASCO</name>
<dbReference type="Proteomes" id="UP000244406">
    <property type="component" value="Unassembled WGS sequence"/>
</dbReference>
<dbReference type="AlphaFoldDB" id="A0A2V1ABX4"/>